<gene>
    <name evidence="2" type="ORF">T265_12264</name>
</gene>
<protein>
    <submittedName>
        <fullName evidence="2">Uncharacterized protein</fullName>
    </submittedName>
</protein>
<dbReference type="Proteomes" id="UP000054324">
    <property type="component" value="Unassembled WGS sequence"/>
</dbReference>
<sequence length="190" mass="21714">MQIPYTKAQQASITNEFCSEIKCTVFPIRNVTKPLESKAPESRETTNPRELGNIELIWWLQMSDETLDKETKIPATKNKALESRLLQHSQSNAIHEKPSSCDKTHLYHNPDDERIVEHSFLSGTVWLCRAALISKDTQFHVDGNQRIVAVVISTEPKKFKKRRNQDDPAFMSPLATRVQPSALTNEQKKT</sequence>
<dbReference type="KEGG" id="ovi:T265_12264"/>
<dbReference type="GeneID" id="20326432"/>
<dbReference type="EMBL" id="KL600867">
    <property type="protein sequence ID" value="KER18475.1"/>
    <property type="molecule type" value="Genomic_DNA"/>
</dbReference>
<keyword evidence="3" id="KW-1185">Reference proteome</keyword>
<accession>A0A074Z576</accession>
<dbReference type="RefSeq" id="XP_009177779.1">
    <property type="nucleotide sequence ID" value="XM_009179515.1"/>
</dbReference>
<reference evidence="2 3" key="1">
    <citation type="submission" date="2013-11" db="EMBL/GenBank/DDBJ databases">
        <title>Opisthorchis viverrini - life in the bile duct.</title>
        <authorList>
            <person name="Young N.D."/>
            <person name="Nagarajan N."/>
            <person name="Lin S.J."/>
            <person name="Korhonen P.K."/>
            <person name="Jex A.R."/>
            <person name="Hall R.S."/>
            <person name="Safavi-Hemami H."/>
            <person name="Kaewkong W."/>
            <person name="Bertrand D."/>
            <person name="Gao S."/>
            <person name="Seet Q."/>
            <person name="Wongkham S."/>
            <person name="Teh B.T."/>
            <person name="Wongkham C."/>
            <person name="Intapan P.M."/>
            <person name="Maleewong W."/>
            <person name="Yang X."/>
            <person name="Hu M."/>
            <person name="Wang Z."/>
            <person name="Hofmann A."/>
            <person name="Sternberg P.W."/>
            <person name="Tan P."/>
            <person name="Wang J."/>
            <person name="Gasser R.B."/>
        </authorList>
    </citation>
    <scope>NUCLEOTIDE SEQUENCE [LARGE SCALE GENOMIC DNA]</scope>
</reference>
<dbReference type="AlphaFoldDB" id="A0A074Z576"/>
<feature type="region of interest" description="Disordered" evidence="1">
    <location>
        <begin position="158"/>
        <end position="190"/>
    </location>
</feature>
<feature type="compositionally biased region" description="Polar residues" evidence="1">
    <location>
        <begin position="178"/>
        <end position="190"/>
    </location>
</feature>
<evidence type="ECO:0000256" key="1">
    <source>
        <dbReference type="SAM" id="MobiDB-lite"/>
    </source>
</evidence>
<evidence type="ECO:0000313" key="2">
    <source>
        <dbReference type="EMBL" id="KER18475.1"/>
    </source>
</evidence>
<organism evidence="2 3">
    <name type="scientific">Opisthorchis viverrini</name>
    <name type="common">Southeast Asian liver fluke</name>
    <dbReference type="NCBI Taxonomy" id="6198"/>
    <lineage>
        <taxon>Eukaryota</taxon>
        <taxon>Metazoa</taxon>
        <taxon>Spiralia</taxon>
        <taxon>Lophotrochozoa</taxon>
        <taxon>Platyhelminthes</taxon>
        <taxon>Trematoda</taxon>
        <taxon>Digenea</taxon>
        <taxon>Opisthorchiida</taxon>
        <taxon>Opisthorchiata</taxon>
        <taxon>Opisthorchiidae</taxon>
        <taxon>Opisthorchis</taxon>
    </lineage>
</organism>
<proteinExistence type="predicted"/>
<evidence type="ECO:0000313" key="3">
    <source>
        <dbReference type="Proteomes" id="UP000054324"/>
    </source>
</evidence>
<name>A0A074Z576_OPIVI</name>
<dbReference type="CTD" id="20326432"/>